<dbReference type="EMBL" id="QNRM01000010">
    <property type="protein sequence ID" value="RBP16686.1"/>
    <property type="molecule type" value="Genomic_DNA"/>
</dbReference>
<proteinExistence type="predicted"/>
<dbReference type="Proteomes" id="UP000252124">
    <property type="component" value="Unassembled WGS sequence"/>
</dbReference>
<comment type="caution">
    <text evidence="1">The sequence shown here is derived from an EMBL/GenBank/DDBJ whole genome shotgun (WGS) entry which is preliminary data.</text>
</comment>
<evidence type="ECO:0000313" key="2">
    <source>
        <dbReference type="Proteomes" id="UP000252124"/>
    </source>
</evidence>
<keyword evidence="2" id="KW-1185">Reference proteome</keyword>
<sequence>MTSLKQDLNQLTNMRAERQIEAWRTAMADAGMKSVPSYSDALVAGPDGVGRTVRDYVATAENLRQAYEGFVRDNRLKEMWGNNYASLRIGKSQMTPLEFEKRVLDIQQRSVDGSYERGTELLASGELRAKPNERSLKLGIFIDDRVRAALRNFAKSEGLVDNSASMIWAVNRRLKDDSSSVYGIPDNRIGASLYSDTTVALKGAYSPQIQNWYSIRPGNILIIRPSVMPGPVSGSTGSYAVPRPALESYRPIRNGKGM</sequence>
<reference evidence="1 2" key="1">
    <citation type="submission" date="2018-06" db="EMBL/GenBank/DDBJ databases">
        <title>Genomic Encyclopedia of Type Strains, Phase III (KMG-III): the genomes of soil and plant-associated and newly described type strains.</title>
        <authorList>
            <person name="Whitman W."/>
        </authorList>
    </citation>
    <scope>NUCLEOTIDE SEQUENCE [LARGE SCALE GENOMIC DNA]</scope>
    <source>
        <strain evidence="1 2">CECT 7342</strain>
    </source>
</reference>
<accession>A0ABX9G901</accession>
<name>A0ABX9G901_9BURK</name>
<evidence type="ECO:0000313" key="1">
    <source>
        <dbReference type="EMBL" id="RBP16686.1"/>
    </source>
</evidence>
<organism evidence="1 2">
    <name type="scientific">Achromobacter marplatensis</name>
    <dbReference type="NCBI Taxonomy" id="470868"/>
    <lineage>
        <taxon>Bacteria</taxon>
        <taxon>Pseudomonadati</taxon>
        <taxon>Pseudomonadota</taxon>
        <taxon>Betaproteobacteria</taxon>
        <taxon>Burkholderiales</taxon>
        <taxon>Alcaligenaceae</taxon>
        <taxon>Achromobacter</taxon>
    </lineage>
</organism>
<protein>
    <submittedName>
        <fullName evidence="1">Uncharacterized protein</fullName>
    </submittedName>
</protein>
<gene>
    <name evidence="1" type="ORF">DFP87_110110</name>
</gene>